<dbReference type="GO" id="GO:0016787">
    <property type="term" value="F:hydrolase activity"/>
    <property type="evidence" value="ECO:0007669"/>
    <property type="project" value="UniProtKB-KW"/>
</dbReference>
<evidence type="ECO:0000313" key="2">
    <source>
        <dbReference type="EMBL" id="MDQ0338777.1"/>
    </source>
</evidence>
<dbReference type="InterPro" id="IPR051044">
    <property type="entry name" value="MAG_DAG_Lipase"/>
</dbReference>
<dbReference type="InterPro" id="IPR022742">
    <property type="entry name" value="Hydrolase_4"/>
</dbReference>
<dbReference type="SUPFAM" id="SSF53474">
    <property type="entry name" value="alpha/beta-Hydrolases"/>
    <property type="match status" value="1"/>
</dbReference>
<organism evidence="2 3">
    <name type="scientific">Caldalkalibacillus uzonensis</name>
    <dbReference type="NCBI Taxonomy" id="353224"/>
    <lineage>
        <taxon>Bacteria</taxon>
        <taxon>Bacillati</taxon>
        <taxon>Bacillota</taxon>
        <taxon>Bacilli</taxon>
        <taxon>Bacillales</taxon>
        <taxon>Bacillaceae</taxon>
        <taxon>Caldalkalibacillus</taxon>
    </lineage>
</organism>
<keyword evidence="2" id="KW-0378">Hydrolase</keyword>
<dbReference type="PANTHER" id="PTHR11614">
    <property type="entry name" value="PHOSPHOLIPASE-RELATED"/>
    <property type="match status" value="1"/>
</dbReference>
<accession>A0ABU0CUS3</accession>
<reference evidence="2 3" key="1">
    <citation type="submission" date="2023-07" db="EMBL/GenBank/DDBJ databases">
        <title>Genomic Encyclopedia of Type Strains, Phase IV (KMG-IV): sequencing the most valuable type-strain genomes for metagenomic binning, comparative biology and taxonomic classification.</title>
        <authorList>
            <person name="Goeker M."/>
        </authorList>
    </citation>
    <scope>NUCLEOTIDE SEQUENCE [LARGE SCALE GENOMIC DNA]</scope>
    <source>
        <strain evidence="2 3">DSM 17740</strain>
    </source>
</reference>
<dbReference type="Proteomes" id="UP001232445">
    <property type="component" value="Unassembled WGS sequence"/>
</dbReference>
<evidence type="ECO:0000259" key="1">
    <source>
        <dbReference type="Pfam" id="PF12146"/>
    </source>
</evidence>
<evidence type="ECO:0000313" key="3">
    <source>
        <dbReference type="Proteomes" id="UP001232445"/>
    </source>
</evidence>
<feature type="domain" description="Serine aminopeptidase S33" evidence="1">
    <location>
        <begin position="27"/>
        <end position="95"/>
    </location>
</feature>
<dbReference type="EMBL" id="JAUSUQ010000005">
    <property type="protein sequence ID" value="MDQ0338777.1"/>
    <property type="molecule type" value="Genomic_DNA"/>
</dbReference>
<gene>
    <name evidence="2" type="ORF">J2S00_001563</name>
</gene>
<protein>
    <submittedName>
        <fullName evidence="2">Alpha-beta hydrolase superfamily lysophospholipase</fullName>
    </submittedName>
</protein>
<name>A0ABU0CUS3_9BACI</name>
<sequence>MSANTFTFITQDGVEIVARRWAPDQVQPKAVVQIAHGMAEHIQRYDNFARHLVKHHFAVYGNDHRGHGLTGQKMGIAGYFADEDGFDRVVGDIEQKRSLCRYCQLAGRTACAEQQLRQRVFCFYDIILEH</sequence>
<dbReference type="Pfam" id="PF12146">
    <property type="entry name" value="Hydrolase_4"/>
    <property type="match status" value="1"/>
</dbReference>
<comment type="caution">
    <text evidence="2">The sequence shown here is derived from an EMBL/GenBank/DDBJ whole genome shotgun (WGS) entry which is preliminary data.</text>
</comment>
<dbReference type="InterPro" id="IPR029058">
    <property type="entry name" value="AB_hydrolase_fold"/>
</dbReference>
<proteinExistence type="predicted"/>
<keyword evidence="3" id="KW-1185">Reference proteome</keyword>
<dbReference type="RefSeq" id="WP_307337707.1">
    <property type="nucleotide sequence ID" value="NZ_JAUSUQ010000005.1"/>
</dbReference>
<dbReference type="Gene3D" id="3.40.50.1820">
    <property type="entry name" value="alpha/beta hydrolase"/>
    <property type="match status" value="1"/>
</dbReference>